<organism evidence="3 4">
    <name type="scientific">Hymenobacter negativus</name>
    <dbReference type="NCBI Taxonomy" id="2795026"/>
    <lineage>
        <taxon>Bacteria</taxon>
        <taxon>Pseudomonadati</taxon>
        <taxon>Bacteroidota</taxon>
        <taxon>Cytophagia</taxon>
        <taxon>Cytophagales</taxon>
        <taxon>Hymenobacteraceae</taxon>
        <taxon>Hymenobacter</taxon>
    </lineage>
</organism>
<evidence type="ECO:0000256" key="1">
    <source>
        <dbReference type="SAM" id="MobiDB-lite"/>
    </source>
</evidence>
<evidence type="ECO:0000313" key="3">
    <source>
        <dbReference type="EMBL" id="MBO2011299.1"/>
    </source>
</evidence>
<feature type="region of interest" description="Disordered" evidence="1">
    <location>
        <begin position="141"/>
        <end position="165"/>
    </location>
</feature>
<feature type="chain" id="PRO_5045913457" evidence="2">
    <location>
        <begin position="21"/>
        <end position="361"/>
    </location>
</feature>
<proteinExistence type="predicted"/>
<dbReference type="Proteomes" id="UP000664369">
    <property type="component" value="Unassembled WGS sequence"/>
</dbReference>
<dbReference type="RefSeq" id="WP_208176991.1">
    <property type="nucleotide sequence ID" value="NZ_JAGETZ010000010.1"/>
</dbReference>
<name>A0ABS3QJ87_9BACT</name>
<evidence type="ECO:0000256" key="2">
    <source>
        <dbReference type="SAM" id="SignalP"/>
    </source>
</evidence>
<dbReference type="Gene3D" id="3.20.20.80">
    <property type="entry name" value="Glycosidases"/>
    <property type="match status" value="1"/>
</dbReference>
<gene>
    <name evidence="3" type="ORF">J4E00_19705</name>
</gene>
<dbReference type="SUPFAM" id="SSF51445">
    <property type="entry name" value="(Trans)glycosidases"/>
    <property type="match status" value="1"/>
</dbReference>
<protein>
    <submittedName>
        <fullName evidence="3">Cellulase family glycosylhydrolase</fullName>
    </submittedName>
</protein>
<keyword evidence="4" id="KW-1185">Reference proteome</keyword>
<sequence length="361" mass="41127">MAIKHLLLGALLLLSPLAHGQKTKTKTQTQPAGQVWSIEKANAWYRAHPWMSGANFIPSTAINQLEMWQAATFDPQTIDQELSWAEGIGFNTMRVFLHSMAWQQDPAGFVQRVDNYLSIADKHHIQTIFVFFDDCWNKGPQPGTQPAPKTGIHNSGWVQDPGDPASRDSATFVALKPYVQAVLTRFGHDKRILLWDLYNEPGNSEKRLTSLPLLRNVFAWARAVNPEQPLSVGLWAWDLGSLNTYQALHSDIITYHCYDEVATHLRLIQLLRTHGRPLLCTEYMARPRNSRFVNTMPLLKQENVGAINWGLVEGKTNTKYAWETPLADGSEPNEWFHEVFRRDGSPYRRDETELIKKLSGR</sequence>
<accession>A0ABS3QJ87</accession>
<evidence type="ECO:0000313" key="4">
    <source>
        <dbReference type="Proteomes" id="UP000664369"/>
    </source>
</evidence>
<keyword evidence="2" id="KW-0732">Signal</keyword>
<feature type="signal peptide" evidence="2">
    <location>
        <begin position="1"/>
        <end position="20"/>
    </location>
</feature>
<dbReference type="EMBL" id="JAGETZ010000010">
    <property type="protein sequence ID" value="MBO2011299.1"/>
    <property type="molecule type" value="Genomic_DNA"/>
</dbReference>
<dbReference type="InterPro" id="IPR017853">
    <property type="entry name" value="GH"/>
</dbReference>
<reference evidence="3 4" key="1">
    <citation type="submission" date="2021-03" db="EMBL/GenBank/DDBJ databases">
        <authorList>
            <person name="Kim M.K."/>
        </authorList>
    </citation>
    <scope>NUCLEOTIDE SEQUENCE [LARGE SCALE GENOMIC DNA]</scope>
    <source>
        <strain evidence="3 4">BT442</strain>
    </source>
</reference>
<comment type="caution">
    <text evidence="3">The sequence shown here is derived from an EMBL/GenBank/DDBJ whole genome shotgun (WGS) entry which is preliminary data.</text>
</comment>